<keyword evidence="6 9" id="KW-0350">Heme biosynthesis</keyword>
<dbReference type="EC" id="2.5.1.141" evidence="9"/>
<comment type="similarity">
    <text evidence="9">Belongs to the UbiA prenyltransferase family. Protoheme IX farnesyltransferase subfamily.</text>
</comment>
<dbReference type="PANTHER" id="PTHR43448:SF2">
    <property type="entry name" value="PROTOHEME IX FARNESYLTRANSFERASE, MITOCHONDRIAL"/>
    <property type="match status" value="1"/>
</dbReference>
<feature type="transmembrane region" description="Helical" evidence="9">
    <location>
        <begin position="209"/>
        <end position="226"/>
    </location>
</feature>
<feature type="transmembrane region" description="Helical" evidence="9">
    <location>
        <begin position="80"/>
        <end position="101"/>
    </location>
</feature>
<dbReference type="PANTHER" id="PTHR43448">
    <property type="entry name" value="PROTOHEME IX FARNESYLTRANSFERASE, MITOCHONDRIAL"/>
    <property type="match status" value="1"/>
</dbReference>
<evidence type="ECO:0000256" key="5">
    <source>
        <dbReference type="ARBA" id="ARBA00022989"/>
    </source>
</evidence>
<dbReference type="PROSITE" id="PS00943">
    <property type="entry name" value="UBIA"/>
    <property type="match status" value="1"/>
</dbReference>
<keyword evidence="7 9" id="KW-0472">Membrane</keyword>
<dbReference type="NCBIfam" id="NF003348">
    <property type="entry name" value="PRK04375.1-1"/>
    <property type="match status" value="1"/>
</dbReference>
<comment type="pathway">
    <text evidence="9">Porphyrin-containing compound metabolism; heme O biosynthesis; heme O from protoheme: step 1/1.</text>
</comment>
<evidence type="ECO:0000256" key="3">
    <source>
        <dbReference type="ARBA" id="ARBA00022679"/>
    </source>
</evidence>
<dbReference type="OrthoDB" id="9814417at2"/>
<evidence type="ECO:0000256" key="6">
    <source>
        <dbReference type="ARBA" id="ARBA00023133"/>
    </source>
</evidence>
<comment type="catalytic activity">
    <reaction evidence="8 9">
        <text>heme b + (2E,6E)-farnesyl diphosphate + H2O = Fe(II)-heme o + diphosphate</text>
        <dbReference type="Rhea" id="RHEA:28070"/>
        <dbReference type="ChEBI" id="CHEBI:15377"/>
        <dbReference type="ChEBI" id="CHEBI:33019"/>
        <dbReference type="ChEBI" id="CHEBI:60344"/>
        <dbReference type="ChEBI" id="CHEBI:60530"/>
        <dbReference type="ChEBI" id="CHEBI:175763"/>
        <dbReference type="EC" id="2.5.1.141"/>
    </reaction>
</comment>
<dbReference type="RefSeq" id="WP_158359774.1">
    <property type="nucleotide sequence ID" value="NZ_CP034879.1"/>
</dbReference>
<evidence type="ECO:0000256" key="4">
    <source>
        <dbReference type="ARBA" id="ARBA00022692"/>
    </source>
</evidence>
<reference evidence="10 11" key="1">
    <citation type="submission" date="2018-12" db="EMBL/GenBank/DDBJ databases">
        <authorList>
            <person name="Chong R.A."/>
        </authorList>
    </citation>
    <scope>NUCLEOTIDE SEQUENCE [LARGE SCALE GENOMIC DNA]</scope>
    <source>
        <strain evidence="10 11">Bca</strain>
    </source>
</reference>
<feature type="transmembrane region" description="Helical" evidence="9">
    <location>
        <begin position="264"/>
        <end position="284"/>
    </location>
</feature>
<dbReference type="Proteomes" id="UP000298594">
    <property type="component" value="Chromosome"/>
</dbReference>
<dbReference type="Pfam" id="PF01040">
    <property type="entry name" value="UbiA"/>
    <property type="match status" value="1"/>
</dbReference>
<dbReference type="InterPro" id="IPR030470">
    <property type="entry name" value="UbiA_prenylTrfase_CS"/>
</dbReference>
<feature type="transmembrane region" description="Helical" evidence="9">
    <location>
        <begin position="134"/>
        <end position="154"/>
    </location>
</feature>
<proteinExistence type="inferred from homology"/>
<dbReference type="GO" id="GO:0005886">
    <property type="term" value="C:plasma membrane"/>
    <property type="evidence" value="ECO:0007669"/>
    <property type="project" value="UniProtKB-SubCell"/>
</dbReference>
<feature type="transmembrane region" description="Helical" evidence="9">
    <location>
        <begin position="38"/>
        <end position="60"/>
    </location>
</feature>
<evidence type="ECO:0000256" key="8">
    <source>
        <dbReference type="ARBA" id="ARBA00047690"/>
    </source>
</evidence>
<dbReference type="GO" id="GO:0008495">
    <property type="term" value="F:protoheme IX farnesyltransferase activity"/>
    <property type="evidence" value="ECO:0007669"/>
    <property type="project" value="UniProtKB-UniRule"/>
</dbReference>
<protein>
    <recommendedName>
        <fullName evidence="9">Protoheme IX farnesyltransferase</fullName>
        <ecNumber evidence="9">2.5.1.141</ecNumber>
    </recommendedName>
    <alternativeName>
        <fullName evidence="9">Heme B farnesyltransferase</fullName>
    </alternativeName>
    <alternativeName>
        <fullName evidence="9">Heme O synthase</fullName>
    </alternativeName>
</protein>
<gene>
    <name evidence="9" type="primary">cyoE</name>
    <name evidence="10" type="ORF">D9V67_02400</name>
</gene>
<feature type="transmembrane region" description="Helical" evidence="9">
    <location>
        <begin position="232"/>
        <end position="252"/>
    </location>
</feature>
<dbReference type="UniPathway" id="UPA00834">
    <property type="reaction ID" value="UER00712"/>
</dbReference>
<dbReference type="EMBL" id="CP034879">
    <property type="protein sequence ID" value="QCI20594.1"/>
    <property type="molecule type" value="Genomic_DNA"/>
</dbReference>
<evidence type="ECO:0000256" key="9">
    <source>
        <dbReference type="HAMAP-Rule" id="MF_00154"/>
    </source>
</evidence>
<dbReference type="InterPro" id="IPR006369">
    <property type="entry name" value="Protohaem_IX_farnesylTrfase"/>
</dbReference>
<evidence type="ECO:0000313" key="10">
    <source>
        <dbReference type="EMBL" id="QCI20594.1"/>
    </source>
</evidence>
<accession>A0A4D6Y1X4</accession>
<dbReference type="AlphaFoldDB" id="A0A4D6Y1X4"/>
<name>A0A4D6Y1X4_9GAMM</name>
<feature type="transmembrane region" description="Helical" evidence="9">
    <location>
        <begin position="107"/>
        <end position="127"/>
    </location>
</feature>
<dbReference type="InterPro" id="IPR000537">
    <property type="entry name" value="UbiA_prenyltransferase"/>
</dbReference>
<comment type="function">
    <text evidence="9">Converts heme B (protoheme IX) to heme O by substitution of the vinyl group on carbon 2 of heme B porphyrin ring with a hydroxyethyl farnesyl side group.</text>
</comment>
<evidence type="ECO:0000256" key="2">
    <source>
        <dbReference type="ARBA" id="ARBA00022475"/>
    </source>
</evidence>
<dbReference type="HAMAP" id="MF_00154">
    <property type="entry name" value="CyoE_CtaB"/>
    <property type="match status" value="1"/>
</dbReference>
<feature type="transmembrane region" description="Helical" evidence="9">
    <location>
        <begin position="12"/>
        <end position="32"/>
    </location>
</feature>
<dbReference type="InterPro" id="IPR044878">
    <property type="entry name" value="UbiA_sf"/>
</dbReference>
<reference evidence="10 11" key="2">
    <citation type="submission" date="2019-05" db="EMBL/GenBank/DDBJ databases">
        <title>Genome evolution of the obligate endosymbiont Buchnera aphidicola.</title>
        <authorList>
            <person name="Moran N.A."/>
        </authorList>
    </citation>
    <scope>NUCLEOTIDE SEQUENCE [LARGE SCALE GENOMIC DNA]</scope>
    <source>
        <strain evidence="10 11">Bca</strain>
    </source>
</reference>
<keyword evidence="5 9" id="KW-1133">Transmembrane helix</keyword>
<dbReference type="NCBIfam" id="TIGR01473">
    <property type="entry name" value="cyoE_ctaB"/>
    <property type="match status" value="1"/>
</dbReference>
<sequence length="285" mass="32921">MFKCYLEIIKPGIIIGNVILISGSFLFASSNITFNLFLFLYTIFGTSLVIASACVFNNLIDCDIDKKMKRTSERVLSKKLLSPASVYIFAIFIGVFGISILGILVNYLTMMLSIFGFFIYVYIYTLLCKRRTIYSTFIGSFSGSTPSIIGYTAVTNTIDICSILLFIIFIFWQMSHFYAIAILRIQDYNKAKIPVFPVIKGILKTKKHIFYYIIIFIFFSSLLTFLNYLSYYFLMLSSIINFYWLVLAYLNIKKDDNKKNASKLFYFSIVVVVLFNFLLSIDYLF</sequence>
<evidence type="ECO:0000313" key="11">
    <source>
        <dbReference type="Proteomes" id="UP000298594"/>
    </source>
</evidence>
<dbReference type="Gene3D" id="1.10.357.140">
    <property type="entry name" value="UbiA prenyltransferase"/>
    <property type="match status" value="1"/>
</dbReference>
<dbReference type="CDD" id="cd13957">
    <property type="entry name" value="PT_UbiA_Cox10"/>
    <property type="match status" value="1"/>
</dbReference>
<comment type="miscellaneous">
    <text evidence="9">Carbon 2 of the heme B porphyrin ring is defined according to the Fischer nomenclature.</text>
</comment>
<keyword evidence="2 9" id="KW-1003">Cell membrane</keyword>
<keyword evidence="4 9" id="KW-0812">Transmembrane</keyword>
<comment type="subcellular location">
    <subcellularLocation>
        <location evidence="9">Cell membrane</location>
        <topology evidence="9">Multi-pass membrane protein</topology>
    </subcellularLocation>
    <subcellularLocation>
        <location evidence="1">Membrane</location>
        <topology evidence="1">Multi-pass membrane protein</topology>
    </subcellularLocation>
</comment>
<evidence type="ECO:0000256" key="1">
    <source>
        <dbReference type="ARBA" id="ARBA00004141"/>
    </source>
</evidence>
<evidence type="ECO:0000256" key="7">
    <source>
        <dbReference type="ARBA" id="ARBA00023136"/>
    </source>
</evidence>
<keyword evidence="3 9" id="KW-0808">Transferase</keyword>
<feature type="transmembrane region" description="Helical" evidence="9">
    <location>
        <begin position="160"/>
        <end position="183"/>
    </location>
</feature>
<organism evidence="10 11">
    <name type="scientific">Buchnera aphidicola</name>
    <name type="common">Brachycaudus cardui</name>
    <dbReference type="NCBI Taxonomy" id="557993"/>
    <lineage>
        <taxon>Bacteria</taxon>
        <taxon>Pseudomonadati</taxon>
        <taxon>Pseudomonadota</taxon>
        <taxon>Gammaproteobacteria</taxon>
        <taxon>Enterobacterales</taxon>
        <taxon>Erwiniaceae</taxon>
        <taxon>Buchnera</taxon>
    </lineage>
</organism>
<dbReference type="GO" id="GO:0048034">
    <property type="term" value="P:heme O biosynthetic process"/>
    <property type="evidence" value="ECO:0007669"/>
    <property type="project" value="UniProtKB-UniRule"/>
</dbReference>